<dbReference type="EMBL" id="CP133076">
    <property type="protein sequence ID" value="WMJ16380.1"/>
    <property type="molecule type" value="Genomic_DNA"/>
</dbReference>
<keyword evidence="5" id="KW-1185">Reference proteome</keyword>
<proteinExistence type="predicted"/>
<gene>
    <name evidence="2" type="ORF">BRO54_2122</name>
    <name evidence="3" type="ORF">RA955_17400</name>
</gene>
<name>A0A1Q5SYG7_9BACL</name>
<evidence type="ECO:0000313" key="3">
    <source>
        <dbReference type="EMBL" id="WMJ16380.1"/>
    </source>
</evidence>
<keyword evidence="1" id="KW-0175">Coiled coil</keyword>
<dbReference type="EMBL" id="MQMG01000025">
    <property type="protein sequence ID" value="OKO93059.1"/>
    <property type="molecule type" value="Genomic_DNA"/>
</dbReference>
<reference evidence="2 4" key="1">
    <citation type="submission" date="2016-11" db="EMBL/GenBank/DDBJ databases">
        <authorList>
            <person name="Kadnikov V."/>
            <person name="Nazina T."/>
        </authorList>
    </citation>
    <scope>NUCLEOTIDE SEQUENCE [LARGE SCALE GENOMIC DNA]</scope>
    <source>
        <strain evidence="2 4">1017</strain>
    </source>
</reference>
<sequence>MAKSKTGKTLRRLKYIEVEGVDKVYLDACLLAHFNLGQLCEALEDEKTLLAKTNLTIWKLKKGEVTKQELIRKVSPHINSNYRLYNFFANINSEMLRLSEERFENFSSLSLEEKADYLDGLVQKGEMSYSIYITWLRFHELLHHRIPKVLEEYGEKFEEETGIKLPPSFEIKREAKEGEQMKEGLYGELTNIIQTLMDIRDRVKQESFRDQYEEKKREVEMLQEQLKRMETQLGSKEKQLAKQMKETSTLLKKLEEEKQKVKQKQKEAGQLGQEIGKLRLQVEELERENQLLKREVESKNKKMEVITKEIEERSENRWKLEKVKLQQTYEERIVQLEETVRQLEVQLETSLRDFERERIAYQDESTALRQQVELYEQMINNLQSQQQSCNNEKSILVDSEGEQTQNDEWFDRFFGDLPVNKPEEV</sequence>
<reference evidence="4" key="2">
    <citation type="submission" date="2017-01" db="EMBL/GenBank/DDBJ databases">
        <title>Genome sequencing and annotation of Geobacillus sp. 1017, a Hydrocarbon-Oxidizing Thermophilic Bacterium Isolated from a Heavy Oil Reservoir (China).</title>
        <authorList>
            <person name="Kadnikov V.V."/>
            <person name="Mardanov A.V."/>
            <person name="Poltaraus A.B."/>
            <person name="Sokolova D.S."/>
            <person name="Semenova E.M."/>
            <person name="Ravin N.V."/>
            <person name="Tourova T.P."/>
            <person name="Nazina T.N."/>
        </authorList>
    </citation>
    <scope>NUCLEOTIDE SEQUENCE [LARGE SCALE GENOMIC DNA]</scope>
    <source>
        <strain evidence="4">1017</strain>
    </source>
</reference>
<feature type="coiled-coil region" evidence="1">
    <location>
        <begin position="205"/>
        <end position="392"/>
    </location>
</feature>
<dbReference type="RefSeq" id="WP_074043857.1">
    <property type="nucleotide sequence ID" value="NZ_CP133076.1"/>
</dbReference>
<evidence type="ECO:0000313" key="5">
    <source>
        <dbReference type="Proteomes" id="UP001223761"/>
    </source>
</evidence>
<reference evidence="3 5" key="4">
    <citation type="submission" date="2023-08" db="EMBL/GenBank/DDBJ databases">
        <title>Genome sequencing of the thermostable Gram positive bacteria Geobacillus proteiniphilus strain T-6.</title>
        <authorList>
            <person name="Shulami S."/>
            <person name="Shoham Y."/>
        </authorList>
    </citation>
    <scope>NUCLEOTIDE SEQUENCE [LARGE SCALE GENOMIC DNA]</scope>
    <source>
        <strain evidence="3 5">T-6</strain>
    </source>
</reference>
<protein>
    <submittedName>
        <fullName evidence="2">Uncharacterized protein</fullName>
    </submittedName>
</protein>
<evidence type="ECO:0000313" key="2">
    <source>
        <dbReference type="EMBL" id="OKO93059.1"/>
    </source>
</evidence>
<dbReference type="AlphaFoldDB" id="A0A1Q5SYG7"/>
<evidence type="ECO:0000313" key="4">
    <source>
        <dbReference type="Proteomes" id="UP000186030"/>
    </source>
</evidence>
<evidence type="ECO:0000256" key="1">
    <source>
        <dbReference type="SAM" id="Coils"/>
    </source>
</evidence>
<dbReference type="Proteomes" id="UP001223761">
    <property type="component" value="Chromosome"/>
</dbReference>
<dbReference type="Proteomes" id="UP000186030">
    <property type="component" value="Unassembled WGS sequence"/>
</dbReference>
<organism evidence="2 4">
    <name type="scientific">Geobacillus proteiniphilus</name>
    <dbReference type="NCBI Taxonomy" id="860353"/>
    <lineage>
        <taxon>Bacteria</taxon>
        <taxon>Bacillati</taxon>
        <taxon>Bacillota</taxon>
        <taxon>Bacilli</taxon>
        <taxon>Bacillales</taxon>
        <taxon>Anoxybacillaceae</taxon>
        <taxon>Geobacillus</taxon>
    </lineage>
</organism>
<accession>A0A1Q5SYG7</accession>
<reference evidence="2" key="3">
    <citation type="journal article" date="2019" name="Int. J. Syst. Evol. Microbiol.">
        <title>Geobacillus proteiniphilus sp. nov., a thermophilic bacterium isolated from a high-temperature heavy oil reservoir in China.</title>
        <authorList>
            <person name="Semenova E.M."/>
            <person name="Sokolova D.S."/>
            <person name="Grouzdev D.S."/>
            <person name="Poltaraus A.B."/>
            <person name="Vinokurova N.G."/>
            <person name="Tourova T.P."/>
            <person name="Nazina T.N."/>
        </authorList>
    </citation>
    <scope>NUCLEOTIDE SEQUENCE</scope>
    <source>
        <strain evidence="2">1017</strain>
    </source>
</reference>